<name>A0A3L7A0V3_9MICO</name>
<reference evidence="1 2" key="1">
    <citation type="submission" date="2018-10" db="EMBL/GenBank/DDBJ databases">
        <authorList>
            <person name="Li J."/>
        </authorList>
    </citation>
    <scope>NUCLEOTIDE SEQUENCE [LARGE SCALE GENOMIC DNA]</scope>
    <source>
        <strain evidence="1 2">CCTCC AB209002</strain>
    </source>
</reference>
<gene>
    <name evidence="1" type="ORF">D9V29_01015</name>
</gene>
<protein>
    <recommendedName>
        <fullName evidence="3">DUF559 domain-containing protein</fullName>
    </recommendedName>
</protein>
<comment type="caution">
    <text evidence="1">The sequence shown here is derived from an EMBL/GenBank/DDBJ whole genome shotgun (WGS) entry which is preliminary data.</text>
</comment>
<dbReference type="RefSeq" id="WP_121671457.1">
    <property type="nucleotide sequence ID" value="NZ_BMXM01000002.1"/>
</dbReference>
<dbReference type="AlphaFoldDB" id="A0A3L7A0V3"/>
<keyword evidence="2" id="KW-1185">Reference proteome</keyword>
<sequence length="303" mass="33480">MTFRKPLPVTMPSAFSVADALHNGLTTGQLRNPSFGRPFFGTRTTPGASDAVEVRCRALASRMLRGQAFSHLTAAFLFGVPLPRSARSPSLHVMSPTPVRAMRATGVTGHQASLVPDEVVRVGGLPVTSPERTWCDLAALLGFADLVAAGDHLLCWKYPRTTIDQLTDAVARYPSQRGRAVLPRALAALSTRSRSRPESLLRVELVASPLPNPVPNFEVHLRLSRRDLEIDLAYPEFKVGLEYQGDHHRTDRGQWRRDIRRGNDAVDEGWSMLYFTGDDTDDLPALLPRVERRLRARGWAGSS</sequence>
<proteinExistence type="predicted"/>
<evidence type="ECO:0008006" key="3">
    <source>
        <dbReference type="Google" id="ProtNLM"/>
    </source>
</evidence>
<dbReference type="OrthoDB" id="3173471at2"/>
<evidence type="ECO:0000313" key="1">
    <source>
        <dbReference type="EMBL" id="RLP73906.1"/>
    </source>
</evidence>
<accession>A0A3L7A0V3</accession>
<dbReference type="Gene3D" id="3.40.960.10">
    <property type="entry name" value="VSR Endonuclease"/>
    <property type="match status" value="1"/>
</dbReference>
<evidence type="ECO:0000313" key="2">
    <source>
        <dbReference type="Proteomes" id="UP000270299"/>
    </source>
</evidence>
<organism evidence="1 2">
    <name type="scientific">Mycetocola manganoxydans</name>
    <dbReference type="NCBI Taxonomy" id="699879"/>
    <lineage>
        <taxon>Bacteria</taxon>
        <taxon>Bacillati</taxon>
        <taxon>Actinomycetota</taxon>
        <taxon>Actinomycetes</taxon>
        <taxon>Micrococcales</taxon>
        <taxon>Microbacteriaceae</taxon>
        <taxon>Mycetocola</taxon>
    </lineage>
</organism>
<dbReference type="EMBL" id="RCUV01000001">
    <property type="protein sequence ID" value="RLP73906.1"/>
    <property type="molecule type" value="Genomic_DNA"/>
</dbReference>
<dbReference type="Proteomes" id="UP000270299">
    <property type="component" value="Unassembled WGS sequence"/>
</dbReference>